<dbReference type="AlphaFoldDB" id="A0AAE1DIU9"/>
<sequence>MLGNATEKRHDAIILEKKRQRPYNSEWLNTAANLEPVKLMCACDEKSPQTTNCSRYSLRLFIPKKLRSSVVSVKIRPIHITQRFIVLALMMTSSPLDLADECVQQSGLKNVLQRHFSRYRTRDCLGLTQAVRLSPSSLIVALNISKILDLVLI</sequence>
<reference evidence="1" key="1">
    <citation type="journal article" date="2023" name="G3 (Bethesda)">
        <title>A reference genome for the long-term kleptoplast-retaining sea slug Elysia crispata morphotype clarki.</title>
        <authorList>
            <person name="Eastman K.E."/>
            <person name="Pendleton A.L."/>
            <person name="Shaikh M.A."/>
            <person name="Suttiyut T."/>
            <person name="Ogas R."/>
            <person name="Tomko P."/>
            <person name="Gavelis G."/>
            <person name="Widhalm J.R."/>
            <person name="Wisecaver J.H."/>
        </authorList>
    </citation>
    <scope>NUCLEOTIDE SEQUENCE</scope>
    <source>
        <strain evidence="1">ECLA1</strain>
    </source>
</reference>
<evidence type="ECO:0000313" key="2">
    <source>
        <dbReference type="Proteomes" id="UP001283361"/>
    </source>
</evidence>
<accession>A0AAE1DIU9</accession>
<proteinExistence type="predicted"/>
<organism evidence="1 2">
    <name type="scientific">Elysia crispata</name>
    <name type="common">lettuce slug</name>
    <dbReference type="NCBI Taxonomy" id="231223"/>
    <lineage>
        <taxon>Eukaryota</taxon>
        <taxon>Metazoa</taxon>
        <taxon>Spiralia</taxon>
        <taxon>Lophotrochozoa</taxon>
        <taxon>Mollusca</taxon>
        <taxon>Gastropoda</taxon>
        <taxon>Heterobranchia</taxon>
        <taxon>Euthyneura</taxon>
        <taxon>Panpulmonata</taxon>
        <taxon>Sacoglossa</taxon>
        <taxon>Placobranchoidea</taxon>
        <taxon>Plakobranchidae</taxon>
        <taxon>Elysia</taxon>
    </lineage>
</organism>
<protein>
    <submittedName>
        <fullName evidence="1">Uncharacterized protein</fullName>
    </submittedName>
</protein>
<name>A0AAE1DIU9_9GAST</name>
<keyword evidence="2" id="KW-1185">Reference proteome</keyword>
<gene>
    <name evidence="1" type="ORF">RRG08_061182</name>
</gene>
<evidence type="ECO:0000313" key="1">
    <source>
        <dbReference type="EMBL" id="KAK3772097.1"/>
    </source>
</evidence>
<dbReference type="Proteomes" id="UP001283361">
    <property type="component" value="Unassembled WGS sequence"/>
</dbReference>
<comment type="caution">
    <text evidence="1">The sequence shown here is derived from an EMBL/GenBank/DDBJ whole genome shotgun (WGS) entry which is preliminary data.</text>
</comment>
<dbReference type="EMBL" id="JAWDGP010003660">
    <property type="protein sequence ID" value="KAK3772097.1"/>
    <property type="molecule type" value="Genomic_DNA"/>
</dbReference>